<dbReference type="SMART" id="SM00850">
    <property type="entry name" value="LytTR"/>
    <property type="match status" value="1"/>
</dbReference>
<protein>
    <submittedName>
        <fullName evidence="5">Response regulator</fullName>
    </submittedName>
</protein>
<dbReference type="PANTHER" id="PTHR44591">
    <property type="entry name" value="STRESS RESPONSE REGULATOR PROTEIN 1"/>
    <property type="match status" value="1"/>
</dbReference>
<dbReference type="Gene3D" id="2.40.50.1020">
    <property type="entry name" value="LytTr DNA-binding domain"/>
    <property type="match status" value="1"/>
</dbReference>
<gene>
    <name evidence="5" type="ORF">H2O64_07150</name>
</gene>
<feature type="domain" description="Response regulatory" evidence="3">
    <location>
        <begin position="5"/>
        <end position="120"/>
    </location>
</feature>
<evidence type="ECO:0000313" key="6">
    <source>
        <dbReference type="Proteomes" id="UP000619238"/>
    </source>
</evidence>
<dbReference type="SUPFAM" id="SSF52172">
    <property type="entry name" value="CheY-like"/>
    <property type="match status" value="1"/>
</dbReference>
<evidence type="ECO:0000256" key="1">
    <source>
        <dbReference type="ARBA" id="ARBA00022553"/>
    </source>
</evidence>
<feature type="modified residue" description="4-aspartylphosphate" evidence="2">
    <location>
        <position position="55"/>
    </location>
</feature>
<dbReference type="Pfam" id="PF04397">
    <property type="entry name" value="LytTR"/>
    <property type="match status" value="1"/>
</dbReference>
<dbReference type="InterPro" id="IPR007492">
    <property type="entry name" value="LytTR_DNA-bd_dom"/>
</dbReference>
<organism evidence="5 6">
    <name type="scientific">Kordia aestuariivivens</name>
    <dbReference type="NCBI Taxonomy" id="2759037"/>
    <lineage>
        <taxon>Bacteria</taxon>
        <taxon>Pseudomonadati</taxon>
        <taxon>Bacteroidota</taxon>
        <taxon>Flavobacteriia</taxon>
        <taxon>Flavobacteriales</taxon>
        <taxon>Flavobacteriaceae</taxon>
        <taxon>Kordia</taxon>
    </lineage>
</organism>
<dbReference type="InterPro" id="IPR011006">
    <property type="entry name" value="CheY-like_superfamily"/>
</dbReference>
<dbReference type="SMART" id="SM00448">
    <property type="entry name" value="REC"/>
    <property type="match status" value="1"/>
</dbReference>
<dbReference type="Gene3D" id="3.40.50.2300">
    <property type="match status" value="1"/>
</dbReference>
<dbReference type="Proteomes" id="UP000619238">
    <property type="component" value="Unassembled WGS sequence"/>
</dbReference>
<evidence type="ECO:0000259" key="4">
    <source>
        <dbReference type="PROSITE" id="PS50930"/>
    </source>
</evidence>
<dbReference type="InterPro" id="IPR050595">
    <property type="entry name" value="Bact_response_regulator"/>
</dbReference>
<sequence>MTKVKILVVEDEIIIADHICDTLEDLGYDALEPVINYTEAIEAIEAEKPDIAILDIQLSGRKTGIDIAEKIRSNYDFPFIFLTSNADPLTVSEAKKVMPPAYLVKPFTKDELYSSIEIALFNYSKKVGEANDEELIIKDAFFIKEKNIFIKLKFEDILFIKSEHVYAEIQLKNNQKHVIRGNMNKIITKLNKKFVRVHRSYIVNLEYLEQIDQNTIVILGTSIPIGKKYKDELLSKINLL</sequence>
<evidence type="ECO:0000256" key="2">
    <source>
        <dbReference type="PROSITE-ProRule" id="PRU00169"/>
    </source>
</evidence>
<proteinExistence type="predicted"/>
<dbReference type="CDD" id="cd17534">
    <property type="entry name" value="REC_DC-like"/>
    <property type="match status" value="1"/>
</dbReference>
<dbReference type="PANTHER" id="PTHR44591:SF3">
    <property type="entry name" value="RESPONSE REGULATORY DOMAIN-CONTAINING PROTEIN"/>
    <property type="match status" value="1"/>
</dbReference>
<reference evidence="5 6" key="1">
    <citation type="submission" date="2020-07" db="EMBL/GenBank/DDBJ databases">
        <title>Description of Kordia aestuariivivens sp. nov., isolated from a tidal flat.</title>
        <authorList>
            <person name="Park S."/>
            <person name="Yoon J.-H."/>
        </authorList>
    </citation>
    <scope>NUCLEOTIDE SEQUENCE [LARGE SCALE GENOMIC DNA]</scope>
    <source>
        <strain evidence="5 6">YSTF-M3</strain>
    </source>
</reference>
<keyword evidence="1 2" id="KW-0597">Phosphoprotein</keyword>
<evidence type="ECO:0000259" key="3">
    <source>
        <dbReference type="PROSITE" id="PS50110"/>
    </source>
</evidence>
<accession>A0ABR7Q7D0</accession>
<dbReference type="PROSITE" id="PS50110">
    <property type="entry name" value="RESPONSE_REGULATORY"/>
    <property type="match status" value="1"/>
</dbReference>
<dbReference type="EMBL" id="JACGWS010000003">
    <property type="protein sequence ID" value="MBC8754443.1"/>
    <property type="molecule type" value="Genomic_DNA"/>
</dbReference>
<dbReference type="RefSeq" id="WP_187561481.1">
    <property type="nucleotide sequence ID" value="NZ_JACGWS010000003.1"/>
</dbReference>
<comment type="caution">
    <text evidence="5">The sequence shown here is derived from an EMBL/GenBank/DDBJ whole genome shotgun (WGS) entry which is preliminary data.</text>
</comment>
<dbReference type="Pfam" id="PF00072">
    <property type="entry name" value="Response_reg"/>
    <property type="match status" value="1"/>
</dbReference>
<dbReference type="PROSITE" id="PS50930">
    <property type="entry name" value="HTH_LYTTR"/>
    <property type="match status" value="1"/>
</dbReference>
<keyword evidence="6" id="KW-1185">Reference proteome</keyword>
<dbReference type="InterPro" id="IPR001789">
    <property type="entry name" value="Sig_transdc_resp-reg_receiver"/>
</dbReference>
<feature type="domain" description="HTH LytTR-type" evidence="4">
    <location>
        <begin position="141"/>
        <end position="239"/>
    </location>
</feature>
<name>A0ABR7Q7D0_9FLAO</name>
<evidence type="ECO:0000313" key="5">
    <source>
        <dbReference type="EMBL" id="MBC8754443.1"/>
    </source>
</evidence>